<sequence length="150" mass="16118">MRLDPIDPALAARIVARDERAGDDWHAEYPFEDERDPLRALAAREYADPVFTMYVIRDDEGVAVGGFGFFGPPDQSGTVEFGYGLVPSARGRGLATAAVAEGLRIAAAHGAVRAIADTEETNSASLAVLARSGMTETRRENGFVHVAREL</sequence>
<keyword evidence="2" id="KW-0808">Transferase</keyword>
<proteinExistence type="predicted"/>
<dbReference type="OrthoDB" id="9797989at2"/>
<accession>A0A0F0KW68</accession>
<dbReference type="SUPFAM" id="SSF55729">
    <property type="entry name" value="Acyl-CoA N-acyltransferases (Nat)"/>
    <property type="match status" value="1"/>
</dbReference>
<protein>
    <submittedName>
        <fullName evidence="2">Acetyltransferase (GNAT) family protein</fullName>
    </submittedName>
</protein>
<dbReference type="PATRIC" id="fig|582680.7.peg.1549"/>
<name>A0A0F0KW68_9MICO</name>
<comment type="caution">
    <text evidence="2">The sequence shown here is derived from an EMBL/GenBank/DDBJ whole genome shotgun (WGS) entry which is preliminary data.</text>
</comment>
<feature type="domain" description="N-acetyltransferase" evidence="1">
    <location>
        <begin position="14"/>
        <end position="150"/>
    </location>
</feature>
<dbReference type="GO" id="GO:0005737">
    <property type="term" value="C:cytoplasm"/>
    <property type="evidence" value="ECO:0007669"/>
    <property type="project" value="TreeGrafter"/>
</dbReference>
<dbReference type="InterPro" id="IPR051908">
    <property type="entry name" value="Ribosomal_N-acetyltransferase"/>
</dbReference>
<organism evidence="2 3">
    <name type="scientific">Microbacterium azadirachtae</name>
    <dbReference type="NCBI Taxonomy" id="582680"/>
    <lineage>
        <taxon>Bacteria</taxon>
        <taxon>Bacillati</taxon>
        <taxon>Actinomycetota</taxon>
        <taxon>Actinomycetes</taxon>
        <taxon>Micrococcales</taxon>
        <taxon>Microbacteriaceae</taxon>
        <taxon>Microbacterium</taxon>
    </lineage>
</organism>
<dbReference type="AlphaFoldDB" id="A0A0F0KW68"/>
<evidence type="ECO:0000313" key="3">
    <source>
        <dbReference type="Proteomes" id="UP000033448"/>
    </source>
</evidence>
<reference evidence="2 3" key="1">
    <citation type="submission" date="2015-02" db="EMBL/GenBank/DDBJ databases">
        <title>Draft genome sequences of ten Microbacterium spp. with emphasis on heavy metal contaminated environments.</title>
        <authorList>
            <person name="Corretto E."/>
        </authorList>
    </citation>
    <scope>NUCLEOTIDE SEQUENCE [LARGE SCALE GENOMIC DNA]</scope>
    <source>
        <strain evidence="2 3">DSM 23848</strain>
    </source>
</reference>
<dbReference type="Proteomes" id="UP000033448">
    <property type="component" value="Unassembled WGS sequence"/>
</dbReference>
<dbReference type="PANTHER" id="PTHR43441:SF6">
    <property type="entry name" value="N-ACETYLTRANSFERASE DOMAIN-CONTAINING PROTEIN"/>
    <property type="match status" value="1"/>
</dbReference>
<evidence type="ECO:0000259" key="1">
    <source>
        <dbReference type="PROSITE" id="PS51186"/>
    </source>
</evidence>
<dbReference type="EMBL" id="JYIT01000071">
    <property type="protein sequence ID" value="KJL25138.1"/>
    <property type="molecule type" value="Genomic_DNA"/>
</dbReference>
<dbReference type="Pfam" id="PF13302">
    <property type="entry name" value="Acetyltransf_3"/>
    <property type="match status" value="1"/>
</dbReference>
<gene>
    <name evidence="2" type="ORF">RL72_01509</name>
</gene>
<dbReference type="PANTHER" id="PTHR43441">
    <property type="entry name" value="RIBOSOMAL-PROTEIN-SERINE ACETYLTRANSFERASE"/>
    <property type="match status" value="1"/>
</dbReference>
<dbReference type="PROSITE" id="PS51186">
    <property type="entry name" value="GNAT"/>
    <property type="match status" value="1"/>
</dbReference>
<dbReference type="CDD" id="cd04301">
    <property type="entry name" value="NAT_SF"/>
    <property type="match status" value="1"/>
</dbReference>
<dbReference type="InterPro" id="IPR000182">
    <property type="entry name" value="GNAT_dom"/>
</dbReference>
<dbReference type="GO" id="GO:1990189">
    <property type="term" value="F:protein N-terminal-serine acetyltransferase activity"/>
    <property type="evidence" value="ECO:0007669"/>
    <property type="project" value="TreeGrafter"/>
</dbReference>
<dbReference type="GO" id="GO:0008999">
    <property type="term" value="F:protein-N-terminal-alanine acetyltransferase activity"/>
    <property type="evidence" value="ECO:0007669"/>
    <property type="project" value="TreeGrafter"/>
</dbReference>
<keyword evidence="3" id="KW-1185">Reference proteome</keyword>
<dbReference type="InterPro" id="IPR016181">
    <property type="entry name" value="Acyl_CoA_acyltransferase"/>
</dbReference>
<evidence type="ECO:0000313" key="2">
    <source>
        <dbReference type="EMBL" id="KJL25138.1"/>
    </source>
</evidence>
<dbReference type="Gene3D" id="3.40.630.30">
    <property type="match status" value="1"/>
</dbReference>
<dbReference type="RefSeq" id="WP_045250220.1">
    <property type="nucleotide sequence ID" value="NZ_JYIT01000071.1"/>
</dbReference>